<keyword evidence="2" id="KW-1133">Transmembrane helix</keyword>
<feature type="transmembrane region" description="Helical" evidence="2">
    <location>
        <begin position="20"/>
        <end position="45"/>
    </location>
</feature>
<name>A0AAD5Y5I2_9FUNG</name>
<proteinExistence type="predicted"/>
<dbReference type="EMBL" id="JADGKB010000125">
    <property type="protein sequence ID" value="KAJ3252930.1"/>
    <property type="molecule type" value="Genomic_DNA"/>
</dbReference>
<keyword evidence="2" id="KW-0472">Membrane</keyword>
<sequence length="291" mass="32430">MGVDFDGSLHYDISFSTPEGVVSGIVMILYLVATVVVLGIVINDIRKDPTKTSSRNMLVIQILFLLWQILQLVLNTSLCTPMIVWATNVVGSTMEILKAFCSLSKRLTPKILDIMRIVEICLFVILIGGLFISLGNVGRPSSLDMINWRIFGPGLIAFMGVLFETWHSYFLMLKLNKFQKMNSFLGKEISPEARKASMQLRLFVIFDIIMIWVGLLIYLYAFTSLKGAELNSLSAIGATLGESHCLTIIFVFKLVKNMNQQTKNSAKNTKGKSRQPSTSKNTEENTQATGV</sequence>
<evidence type="ECO:0000256" key="1">
    <source>
        <dbReference type="SAM" id="MobiDB-lite"/>
    </source>
</evidence>
<evidence type="ECO:0000313" key="3">
    <source>
        <dbReference type="EMBL" id="KAJ3252930.1"/>
    </source>
</evidence>
<accession>A0AAD5Y5I2</accession>
<evidence type="ECO:0000256" key="2">
    <source>
        <dbReference type="SAM" id="Phobius"/>
    </source>
</evidence>
<feature type="region of interest" description="Disordered" evidence="1">
    <location>
        <begin position="262"/>
        <end position="291"/>
    </location>
</feature>
<reference evidence="3" key="1">
    <citation type="submission" date="2020-05" db="EMBL/GenBank/DDBJ databases">
        <title>Phylogenomic resolution of chytrid fungi.</title>
        <authorList>
            <person name="Stajich J.E."/>
            <person name="Amses K."/>
            <person name="Simmons R."/>
            <person name="Seto K."/>
            <person name="Myers J."/>
            <person name="Bonds A."/>
            <person name="Quandt C.A."/>
            <person name="Barry K."/>
            <person name="Liu P."/>
            <person name="Grigoriev I."/>
            <person name="Longcore J.E."/>
            <person name="James T.Y."/>
        </authorList>
    </citation>
    <scope>NUCLEOTIDE SEQUENCE</scope>
    <source>
        <strain evidence="3">PLAUS21</strain>
    </source>
</reference>
<feature type="transmembrane region" description="Helical" evidence="2">
    <location>
        <begin position="202"/>
        <end position="221"/>
    </location>
</feature>
<keyword evidence="4" id="KW-1185">Reference proteome</keyword>
<gene>
    <name evidence="3" type="ORF">HK103_001076</name>
</gene>
<feature type="transmembrane region" description="Helical" evidence="2">
    <location>
        <begin position="233"/>
        <end position="255"/>
    </location>
</feature>
<feature type="transmembrane region" description="Helical" evidence="2">
    <location>
        <begin position="80"/>
        <end position="97"/>
    </location>
</feature>
<feature type="transmembrane region" description="Helical" evidence="2">
    <location>
        <begin position="150"/>
        <end position="172"/>
    </location>
</feature>
<protein>
    <submittedName>
        <fullName evidence="3">Uncharacterized protein</fullName>
    </submittedName>
</protein>
<feature type="transmembrane region" description="Helical" evidence="2">
    <location>
        <begin position="117"/>
        <end position="138"/>
    </location>
</feature>
<feature type="transmembrane region" description="Helical" evidence="2">
    <location>
        <begin position="57"/>
        <end position="74"/>
    </location>
</feature>
<comment type="caution">
    <text evidence="3">The sequence shown here is derived from an EMBL/GenBank/DDBJ whole genome shotgun (WGS) entry which is preliminary data.</text>
</comment>
<dbReference type="AlphaFoldDB" id="A0AAD5Y5I2"/>
<organism evidence="3 4">
    <name type="scientific">Boothiomyces macroporosus</name>
    <dbReference type="NCBI Taxonomy" id="261099"/>
    <lineage>
        <taxon>Eukaryota</taxon>
        <taxon>Fungi</taxon>
        <taxon>Fungi incertae sedis</taxon>
        <taxon>Chytridiomycota</taxon>
        <taxon>Chytridiomycota incertae sedis</taxon>
        <taxon>Chytridiomycetes</taxon>
        <taxon>Rhizophydiales</taxon>
        <taxon>Terramycetaceae</taxon>
        <taxon>Boothiomyces</taxon>
    </lineage>
</organism>
<evidence type="ECO:0000313" key="4">
    <source>
        <dbReference type="Proteomes" id="UP001210925"/>
    </source>
</evidence>
<dbReference type="Proteomes" id="UP001210925">
    <property type="component" value="Unassembled WGS sequence"/>
</dbReference>
<keyword evidence="2" id="KW-0812">Transmembrane</keyword>